<dbReference type="SUPFAM" id="SSF88659">
    <property type="entry name" value="Sigma3 and sigma4 domains of RNA polymerase sigma factors"/>
    <property type="match status" value="1"/>
</dbReference>
<dbReference type="InterPro" id="IPR013324">
    <property type="entry name" value="RNA_pol_sigma_r3/r4-like"/>
</dbReference>
<reference evidence="9" key="1">
    <citation type="journal article" date="2014" name="Front. Microbiol.">
        <title>High frequency of phylogenetically diverse reductive dehalogenase-homologous genes in deep subseafloor sedimentary metagenomes.</title>
        <authorList>
            <person name="Kawai M."/>
            <person name="Futagami T."/>
            <person name="Toyoda A."/>
            <person name="Takaki Y."/>
            <person name="Nishi S."/>
            <person name="Hori S."/>
            <person name="Arai W."/>
            <person name="Tsubouchi T."/>
            <person name="Morono Y."/>
            <person name="Uchiyama I."/>
            <person name="Ito T."/>
            <person name="Fujiyama A."/>
            <person name="Inagaki F."/>
            <person name="Takami H."/>
        </authorList>
    </citation>
    <scope>NUCLEOTIDE SEQUENCE</scope>
    <source>
        <strain evidence="9">Expedition CK06-06</strain>
    </source>
</reference>
<evidence type="ECO:0000256" key="5">
    <source>
        <dbReference type="ARBA" id="ARBA00023163"/>
    </source>
</evidence>
<dbReference type="GO" id="GO:0006352">
    <property type="term" value="P:DNA-templated transcription initiation"/>
    <property type="evidence" value="ECO:0007669"/>
    <property type="project" value="InterPro"/>
</dbReference>
<dbReference type="InterPro" id="IPR013325">
    <property type="entry name" value="RNA_pol_sigma_r2"/>
</dbReference>
<evidence type="ECO:0000259" key="7">
    <source>
        <dbReference type="Pfam" id="PF04542"/>
    </source>
</evidence>
<dbReference type="Gene3D" id="1.10.10.10">
    <property type="entry name" value="Winged helix-like DNA-binding domain superfamily/Winged helix DNA-binding domain"/>
    <property type="match status" value="1"/>
</dbReference>
<dbReference type="EMBL" id="BARS01009093">
    <property type="protein sequence ID" value="GAF69748.1"/>
    <property type="molecule type" value="Genomic_DNA"/>
</dbReference>
<dbReference type="InterPro" id="IPR039425">
    <property type="entry name" value="RNA_pol_sigma-70-like"/>
</dbReference>
<sequence>MTNSDDLALIIDGCKAGSGESFSRLVDIYASRIYGYFYRLTGNRELSDELLSELFVKLVVKIGSYKGGAFESWLFKIATNIFHDYLRSKQRRKKLLEVRKKELKSKIIEPKRSESDRIDKLQIQIKKLNADTRELIMLRFYAQLSLKEMAEMRGEPIGTTMSKLHRGLKRLRELME</sequence>
<organism evidence="9">
    <name type="scientific">marine sediment metagenome</name>
    <dbReference type="NCBI Taxonomy" id="412755"/>
    <lineage>
        <taxon>unclassified sequences</taxon>
        <taxon>metagenomes</taxon>
        <taxon>ecological metagenomes</taxon>
    </lineage>
</organism>
<comment type="caution">
    <text evidence="9">The sequence shown here is derived from an EMBL/GenBank/DDBJ whole genome shotgun (WGS) entry which is preliminary data.</text>
</comment>
<keyword evidence="2" id="KW-0805">Transcription regulation</keyword>
<evidence type="ECO:0008006" key="10">
    <source>
        <dbReference type="Google" id="ProtNLM"/>
    </source>
</evidence>
<dbReference type="NCBIfam" id="TIGR02937">
    <property type="entry name" value="sigma70-ECF"/>
    <property type="match status" value="1"/>
</dbReference>
<feature type="domain" description="RNA polymerase sigma-70 region 2" evidence="7">
    <location>
        <begin position="25"/>
        <end position="92"/>
    </location>
</feature>
<dbReference type="Pfam" id="PF04545">
    <property type="entry name" value="Sigma70_r4"/>
    <property type="match status" value="1"/>
</dbReference>
<comment type="similarity">
    <text evidence="1">Belongs to the sigma-70 factor family. ECF subfamily.</text>
</comment>
<evidence type="ECO:0000313" key="9">
    <source>
        <dbReference type="EMBL" id="GAF69748.1"/>
    </source>
</evidence>
<keyword evidence="5" id="KW-0804">Transcription</keyword>
<dbReference type="InterPro" id="IPR036388">
    <property type="entry name" value="WH-like_DNA-bd_sf"/>
</dbReference>
<accession>X0RLT2</accession>
<dbReference type="SUPFAM" id="SSF88946">
    <property type="entry name" value="Sigma2 domain of RNA polymerase sigma factors"/>
    <property type="match status" value="1"/>
</dbReference>
<feature type="coiled-coil region" evidence="6">
    <location>
        <begin position="86"/>
        <end position="138"/>
    </location>
</feature>
<evidence type="ECO:0000256" key="6">
    <source>
        <dbReference type="SAM" id="Coils"/>
    </source>
</evidence>
<evidence type="ECO:0000256" key="1">
    <source>
        <dbReference type="ARBA" id="ARBA00010641"/>
    </source>
</evidence>
<dbReference type="InterPro" id="IPR007630">
    <property type="entry name" value="RNA_pol_sigma70_r4"/>
</dbReference>
<dbReference type="AlphaFoldDB" id="X0RLT2"/>
<keyword evidence="3" id="KW-0731">Sigma factor</keyword>
<dbReference type="GO" id="GO:0016987">
    <property type="term" value="F:sigma factor activity"/>
    <property type="evidence" value="ECO:0007669"/>
    <property type="project" value="UniProtKB-KW"/>
</dbReference>
<dbReference type="CDD" id="cd06171">
    <property type="entry name" value="Sigma70_r4"/>
    <property type="match status" value="1"/>
</dbReference>
<dbReference type="Gene3D" id="1.10.1740.10">
    <property type="match status" value="1"/>
</dbReference>
<feature type="domain" description="RNA polymerase sigma-70 region 4" evidence="8">
    <location>
        <begin position="125"/>
        <end position="173"/>
    </location>
</feature>
<proteinExistence type="inferred from homology"/>
<keyword evidence="4" id="KW-0238">DNA-binding</keyword>
<protein>
    <recommendedName>
        <fullName evidence="10">RNA polymerase sigma-70 region 2 domain-containing protein</fullName>
    </recommendedName>
</protein>
<evidence type="ECO:0000259" key="8">
    <source>
        <dbReference type="Pfam" id="PF04545"/>
    </source>
</evidence>
<keyword evidence="6" id="KW-0175">Coiled coil</keyword>
<dbReference type="InterPro" id="IPR007627">
    <property type="entry name" value="RNA_pol_sigma70_r2"/>
</dbReference>
<dbReference type="GO" id="GO:0003677">
    <property type="term" value="F:DNA binding"/>
    <property type="evidence" value="ECO:0007669"/>
    <property type="project" value="UniProtKB-KW"/>
</dbReference>
<name>X0RLT2_9ZZZZ</name>
<evidence type="ECO:0000256" key="3">
    <source>
        <dbReference type="ARBA" id="ARBA00023082"/>
    </source>
</evidence>
<evidence type="ECO:0000256" key="2">
    <source>
        <dbReference type="ARBA" id="ARBA00023015"/>
    </source>
</evidence>
<dbReference type="InterPro" id="IPR014284">
    <property type="entry name" value="RNA_pol_sigma-70_dom"/>
</dbReference>
<evidence type="ECO:0000256" key="4">
    <source>
        <dbReference type="ARBA" id="ARBA00023125"/>
    </source>
</evidence>
<gene>
    <name evidence="9" type="ORF">S01H1_17179</name>
</gene>
<dbReference type="Pfam" id="PF04542">
    <property type="entry name" value="Sigma70_r2"/>
    <property type="match status" value="1"/>
</dbReference>
<dbReference type="PANTHER" id="PTHR43133:SF8">
    <property type="entry name" value="RNA POLYMERASE SIGMA FACTOR HI_1459-RELATED"/>
    <property type="match status" value="1"/>
</dbReference>
<dbReference type="PANTHER" id="PTHR43133">
    <property type="entry name" value="RNA POLYMERASE ECF-TYPE SIGMA FACTO"/>
    <property type="match status" value="1"/>
</dbReference>